<proteinExistence type="predicted"/>
<reference evidence="3" key="1">
    <citation type="submission" date="2018-05" db="EMBL/GenBank/DDBJ databases">
        <authorList>
            <person name="Lanie J.A."/>
            <person name="Ng W.-L."/>
            <person name="Kazmierczak K.M."/>
            <person name="Andrzejewski T.M."/>
            <person name="Davidsen T.M."/>
            <person name="Wayne K.J."/>
            <person name="Tettelin H."/>
            <person name="Glass J.I."/>
            <person name="Rusch D."/>
            <person name="Podicherti R."/>
            <person name="Tsui H.-C.T."/>
            <person name="Winkler M.E."/>
        </authorList>
    </citation>
    <scope>NUCLEOTIDE SEQUENCE</scope>
</reference>
<feature type="domain" description="TonB-dependent receptor plug" evidence="2">
    <location>
        <begin position="123"/>
        <end position="244"/>
    </location>
</feature>
<dbReference type="SUPFAM" id="SSF49464">
    <property type="entry name" value="Carboxypeptidase regulatory domain-like"/>
    <property type="match status" value="1"/>
</dbReference>
<dbReference type="InterPro" id="IPR023997">
    <property type="entry name" value="TonB-dep_OMP_SusC/RagA_CS"/>
</dbReference>
<dbReference type="InterPro" id="IPR039426">
    <property type="entry name" value="TonB-dep_rcpt-like"/>
</dbReference>
<dbReference type="Gene3D" id="2.170.130.10">
    <property type="entry name" value="TonB-dependent receptor, plug domain"/>
    <property type="match status" value="1"/>
</dbReference>
<dbReference type="Pfam" id="PF07715">
    <property type="entry name" value="Plug"/>
    <property type="match status" value="1"/>
</dbReference>
<dbReference type="GO" id="GO:0044718">
    <property type="term" value="P:siderophore transmembrane transport"/>
    <property type="evidence" value="ECO:0007669"/>
    <property type="project" value="TreeGrafter"/>
</dbReference>
<dbReference type="EMBL" id="UINC01018680">
    <property type="protein sequence ID" value="SVA78665.1"/>
    <property type="molecule type" value="Genomic_DNA"/>
</dbReference>
<dbReference type="InterPro" id="IPR037066">
    <property type="entry name" value="Plug_dom_sf"/>
</dbReference>
<keyword evidence="1" id="KW-0732">Signal</keyword>
<name>A0A381YNT3_9ZZZZ</name>
<dbReference type="Gene3D" id="2.60.40.1120">
    <property type="entry name" value="Carboxypeptidase-like, regulatory domain"/>
    <property type="match status" value="1"/>
</dbReference>
<dbReference type="PANTHER" id="PTHR30069:SF29">
    <property type="entry name" value="HEMOGLOBIN AND HEMOGLOBIN-HAPTOGLOBIN-BINDING PROTEIN 1-RELATED"/>
    <property type="match status" value="1"/>
</dbReference>
<accession>A0A381YNT3</accession>
<dbReference type="PROSITE" id="PS52016">
    <property type="entry name" value="TONB_DEPENDENT_REC_3"/>
    <property type="match status" value="1"/>
</dbReference>
<protein>
    <recommendedName>
        <fullName evidence="2">TonB-dependent receptor plug domain-containing protein</fullName>
    </recommendedName>
</protein>
<dbReference type="PANTHER" id="PTHR30069">
    <property type="entry name" value="TONB-DEPENDENT OUTER MEMBRANE RECEPTOR"/>
    <property type="match status" value="1"/>
</dbReference>
<dbReference type="InterPro" id="IPR012910">
    <property type="entry name" value="Plug_dom"/>
</dbReference>
<gene>
    <name evidence="3" type="ORF">METZ01_LOCUS131519</name>
</gene>
<feature type="non-terminal residue" evidence="3">
    <location>
        <position position="262"/>
    </location>
</feature>
<organism evidence="3">
    <name type="scientific">marine metagenome</name>
    <dbReference type="NCBI Taxonomy" id="408172"/>
    <lineage>
        <taxon>unclassified sequences</taxon>
        <taxon>metagenomes</taxon>
        <taxon>ecological metagenomes</taxon>
    </lineage>
</organism>
<dbReference type="NCBIfam" id="TIGR04057">
    <property type="entry name" value="SusC_RagA_signa"/>
    <property type="match status" value="1"/>
</dbReference>
<dbReference type="AlphaFoldDB" id="A0A381YNT3"/>
<evidence type="ECO:0000259" key="2">
    <source>
        <dbReference type="Pfam" id="PF07715"/>
    </source>
</evidence>
<evidence type="ECO:0000313" key="3">
    <source>
        <dbReference type="EMBL" id="SVA78665.1"/>
    </source>
</evidence>
<dbReference type="InterPro" id="IPR008969">
    <property type="entry name" value="CarboxyPept-like_regulatory"/>
</dbReference>
<evidence type="ECO:0000256" key="1">
    <source>
        <dbReference type="ARBA" id="ARBA00022729"/>
    </source>
</evidence>
<dbReference type="Pfam" id="PF13715">
    <property type="entry name" value="CarbopepD_reg_2"/>
    <property type="match status" value="1"/>
</dbReference>
<dbReference type="SUPFAM" id="SSF56935">
    <property type="entry name" value="Porins"/>
    <property type="match status" value="1"/>
</dbReference>
<dbReference type="GO" id="GO:0015344">
    <property type="term" value="F:siderophore uptake transmembrane transporter activity"/>
    <property type="evidence" value="ECO:0007669"/>
    <property type="project" value="TreeGrafter"/>
</dbReference>
<sequence>MKKLLTLGVALLIPVMVLSQTTGNISGTVTDEDGNPLKFTNITVIGTNVGTATNEDGSYVLVFGEGFSDGQAVTVVAQYIGFKKAEATVTLSKEGTTQNFALEADVLGAEEVVVTALGISKEKQALGYSVQDLKSDELNMVEQDNVVNALSGKIAGVQVLSMGGAQLGGSAKVRLRGANGMNDTQPLWVVDGTPIDNTSFSSAYSGRDYGNLANDINMDDIESLSVLKGAAASALYGTRAANGVILVTTKKGTPKKEGIGMT</sequence>